<feature type="region of interest" description="Disordered" evidence="7">
    <location>
        <begin position="62"/>
        <end position="85"/>
    </location>
</feature>
<dbReference type="Pfam" id="PF03734">
    <property type="entry name" value="YkuD"/>
    <property type="match status" value="1"/>
</dbReference>
<evidence type="ECO:0000313" key="10">
    <source>
        <dbReference type="Proteomes" id="UP000252770"/>
    </source>
</evidence>
<dbReference type="InterPro" id="IPR038063">
    <property type="entry name" value="Transpep_catalytic_dom"/>
</dbReference>
<dbReference type="GO" id="GO:0008360">
    <property type="term" value="P:regulation of cell shape"/>
    <property type="evidence" value="ECO:0007669"/>
    <property type="project" value="UniProtKB-UniRule"/>
</dbReference>
<evidence type="ECO:0000256" key="7">
    <source>
        <dbReference type="SAM" id="MobiDB-lite"/>
    </source>
</evidence>
<dbReference type="Proteomes" id="UP000252770">
    <property type="component" value="Unassembled WGS sequence"/>
</dbReference>
<dbReference type="InterPro" id="IPR005490">
    <property type="entry name" value="LD_TPept_cat_dom"/>
</dbReference>
<dbReference type="SUPFAM" id="SSF47090">
    <property type="entry name" value="PGBD-like"/>
    <property type="match status" value="1"/>
</dbReference>
<evidence type="ECO:0000256" key="1">
    <source>
        <dbReference type="ARBA" id="ARBA00004752"/>
    </source>
</evidence>
<dbReference type="CDD" id="cd16913">
    <property type="entry name" value="YkuD_like"/>
    <property type="match status" value="1"/>
</dbReference>
<dbReference type="GO" id="GO:0016740">
    <property type="term" value="F:transferase activity"/>
    <property type="evidence" value="ECO:0007669"/>
    <property type="project" value="UniProtKB-KW"/>
</dbReference>
<dbReference type="GO" id="GO:0071972">
    <property type="term" value="F:peptidoglycan L,D-transpeptidase activity"/>
    <property type="evidence" value="ECO:0007669"/>
    <property type="project" value="TreeGrafter"/>
</dbReference>
<evidence type="ECO:0000256" key="3">
    <source>
        <dbReference type="ARBA" id="ARBA00022960"/>
    </source>
</evidence>
<dbReference type="Pfam" id="PF01471">
    <property type="entry name" value="PG_binding_1"/>
    <property type="match status" value="1"/>
</dbReference>
<dbReference type="EMBL" id="QOUI01000004">
    <property type="protein sequence ID" value="RCK70102.1"/>
    <property type="molecule type" value="Genomic_DNA"/>
</dbReference>
<accession>A0A367YYL0</accession>
<dbReference type="PANTHER" id="PTHR30582">
    <property type="entry name" value="L,D-TRANSPEPTIDASE"/>
    <property type="match status" value="1"/>
</dbReference>
<dbReference type="Gene3D" id="1.10.101.10">
    <property type="entry name" value="PGBD-like superfamily/PGBD"/>
    <property type="match status" value="1"/>
</dbReference>
<evidence type="ECO:0000256" key="6">
    <source>
        <dbReference type="PROSITE-ProRule" id="PRU01373"/>
    </source>
</evidence>
<dbReference type="AlphaFoldDB" id="A0A367YYL0"/>
<proteinExistence type="predicted"/>
<keyword evidence="2" id="KW-0808">Transferase</keyword>
<dbReference type="GO" id="GO:0018104">
    <property type="term" value="P:peptidoglycan-protein cross-linking"/>
    <property type="evidence" value="ECO:0007669"/>
    <property type="project" value="TreeGrafter"/>
</dbReference>
<keyword evidence="5 6" id="KW-0961">Cell wall biogenesis/degradation</keyword>
<evidence type="ECO:0000256" key="2">
    <source>
        <dbReference type="ARBA" id="ARBA00022679"/>
    </source>
</evidence>
<dbReference type="SUPFAM" id="SSF141523">
    <property type="entry name" value="L,D-transpeptidase catalytic domain-like"/>
    <property type="match status" value="1"/>
</dbReference>
<keyword evidence="4 6" id="KW-0573">Peptidoglycan synthesis</keyword>
<organism evidence="9 10">
    <name type="scientific">Desertihabitans brevis</name>
    <dbReference type="NCBI Taxonomy" id="2268447"/>
    <lineage>
        <taxon>Bacteria</taxon>
        <taxon>Bacillati</taxon>
        <taxon>Actinomycetota</taxon>
        <taxon>Actinomycetes</taxon>
        <taxon>Propionibacteriales</taxon>
        <taxon>Propionibacteriaceae</taxon>
        <taxon>Desertihabitans</taxon>
    </lineage>
</organism>
<keyword evidence="3 6" id="KW-0133">Cell shape</keyword>
<feature type="domain" description="L,D-TPase catalytic" evidence="8">
    <location>
        <begin position="93"/>
        <end position="205"/>
    </location>
</feature>
<protein>
    <submittedName>
        <fullName evidence="9">Murein L,D-transpeptidase</fullName>
    </submittedName>
</protein>
<dbReference type="Gene3D" id="2.40.440.10">
    <property type="entry name" value="L,D-transpeptidase catalytic domain-like"/>
    <property type="match status" value="1"/>
</dbReference>
<evidence type="ECO:0000259" key="8">
    <source>
        <dbReference type="PROSITE" id="PS52029"/>
    </source>
</evidence>
<comment type="pathway">
    <text evidence="1 6">Cell wall biogenesis; peptidoglycan biosynthesis.</text>
</comment>
<evidence type="ECO:0000256" key="4">
    <source>
        <dbReference type="ARBA" id="ARBA00022984"/>
    </source>
</evidence>
<comment type="caution">
    <text evidence="9">The sequence shown here is derived from an EMBL/GenBank/DDBJ whole genome shotgun (WGS) entry which is preliminary data.</text>
</comment>
<dbReference type="UniPathway" id="UPA00219"/>
<evidence type="ECO:0000313" key="9">
    <source>
        <dbReference type="EMBL" id="RCK70102.1"/>
    </source>
</evidence>
<sequence length="206" mass="23137">MSGGDVSQLRVALDRNKRADYLAGGSAGRKFDSATKDGLKRWQKAAGYQADGRITVGTKEWQKLRSEQGPARPAPKPKPKGPSVPAACKVKGRVLCASKKDDKLRYYENGSLKMTIDARFGCASDRTREGTFTVFRKVRNDWSYLYDTPMKFSMYFSGGQAVHYSYDFKARGYNGCSHGCVNTRDWSRTEQLFAKIRVGDRVVVHR</sequence>
<dbReference type="InterPro" id="IPR036365">
    <property type="entry name" value="PGBD-like_sf"/>
</dbReference>
<dbReference type="InterPro" id="IPR050979">
    <property type="entry name" value="LD-transpeptidase"/>
</dbReference>
<keyword evidence="10" id="KW-1185">Reference proteome</keyword>
<dbReference type="PROSITE" id="PS52029">
    <property type="entry name" value="LD_TPASE"/>
    <property type="match status" value="1"/>
</dbReference>
<dbReference type="GO" id="GO:0071555">
    <property type="term" value="P:cell wall organization"/>
    <property type="evidence" value="ECO:0007669"/>
    <property type="project" value="UniProtKB-UniRule"/>
</dbReference>
<reference evidence="9 10" key="1">
    <citation type="submission" date="2018-07" db="EMBL/GenBank/DDBJ databases">
        <title>Desertimonas flava gen. nov. sp. nov.</title>
        <authorList>
            <person name="Liu S."/>
        </authorList>
    </citation>
    <scope>NUCLEOTIDE SEQUENCE [LARGE SCALE GENOMIC DNA]</scope>
    <source>
        <strain evidence="9 10">16Sb5-5</strain>
    </source>
</reference>
<feature type="active site" description="Nucleophile" evidence="6">
    <location>
        <position position="180"/>
    </location>
</feature>
<evidence type="ECO:0000256" key="5">
    <source>
        <dbReference type="ARBA" id="ARBA00023316"/>
    </source>
</evidence>
<name>A0A367YYL0_9ACTN</name>
<gene>
    <name evidence="9" type="ORF">DT076_07645</name>
</gene>
<feature type="compositionally biased region" description="Pro residues" evidence="7">
    <location>
        <begin position="72"/>
        <end position="82"/>
    </location>
</feature>
<dbReference type="InterPro" id="IPR002477">
    <property type="entry name" value="Peptidoglycan-bd-like"/>
</dbReference>
<feature type="active site" description="Proton donor/acceptor" evidence="6">
    <location>
        <position position="163"/>
    </location>
</feature>
<dbReference type="GO" id="GO:0005576">
    <property type="term" value="C:extracellular region"/>
    <property type="evidence" value="ECO:0007669"/>
    <property type="project" value="TreeGrafter"/>
</dbReference>
<dbReference type="PANTHER" id="PTHR30582:SF33">
    <property type="entry name" value="EXPORTED PROTEIN"/>
    <property type="match status" value="1"/>
</dbReference>
<dbReference type="InterPro" id="IPR036366">
    <property type="entry name" value="PGBDSf"/>
</dbReference>